<evidence type="ECO:0000256" key="1">
    <source>
        <dbReference type="SAM" id="MobiDB-lite"/>
    </source>
</evidence>
<evidence type="ECO:0000313" key="3">
    <source>
        <dbReference type="Proteomes" id="UP001607302"/>
    </source>
</evidence>
<accession>A0ABD1ZZM5</accession>
<dbReference type="AlphaFoldDB" id="A0ABD1ZZM5"/>
<sequence>MAAPASRAGPPSPSPSPPSPHGNKRKKERKLRSGVEGGSSACGAATDDADDANDDDDDDDDEYDGVNVNIGCTQEAPVVLVSRLVIPGLWVLTSCGCDGGRGGTAFLQDSVTIYFMAHALREVGTRMRQLWLLLSFHRKLWEGEKGKDGTEEEKFEIQHMRASNAIALNKGDNVRKGGSFPNDLGKYYKGSLRKP</sequence>
<organism evidence="2 3">
    <name type="scientific">Vespula squamosa</name>
    <name type="common">Southern yellow jacket</name>
    <name type="synonym">Wasp</name>
    <dbReference type="NCBI Taxonomy" id="30214"/>
    <lineage>
        <taxon>Eukaryota</taxon>
        <taxon>Metazoa</taxon>
        <taxon>Ecdysozoa</taxon>
        <taxon>Arthropoda</taxon>
        <taxon>Hexapoda</taxon>
        <taxon>Insecta</taxon>
        <taxon>Pterygota</taxon>
        <taxon>Neoptera</taxon>
        <taxon>Endopterygota</taxon>
        <taxon>Hymenoptera</taxon>
        <taxon>Apocrita</taxon>
        <taxon>Aculeata</taxon>
        <taxon>Vespoidea</taxon>
        <taxon>Vespidae</taxon>
        <taxon>Vespinae</taxon>
        <taxon>Vespula</taxon>
    </lineage>
</organism>
<dbReference type="EMBL" id="JAUDFV010000157">
    <property type="protein sequence ID" value="KAL2713637.1"/>
    <property type="molecule type" value="Genomic_DNA"/>
</dbReference>
<feature type="compositionally biased region" description="Pro residues" evidence="1">
    <location>
        <begin position="10"/>
        <end position="20"/>
    </location>
</feature>
<gene>
    <name evidence="2" type="ORF">V1478_016194</name>
</gene>
<feature type="region of interest" description="Disordered" evidence="1">
    <location>
        <begin position="1"/>
        <end position="67"/>
    </location>
</feature>
<dbReference type="Proteomes" id="UP001607302">
    <property type="component" value="Unassembled WGS sequence"/>
</dbReference>
<comment type="caution">
    <text evidence="2">The sequence shown here is derived from an EMBL/GenBank/DDBJ whole genome shotgun (WGS) entry which is preliminary data.</text>
</comment>
<name>A0ABD1ZZM5_VESSQ</name>
<proteinExistence type="predicted"/>
<reference evidence="2 3" key="1">
    <citation type="journal article" date="2024" name="Ann. Entomol. Soc. Am.">
        <title>Genomic analyses of the southern and eastern yellowjacket wasps (Hymenoptera: Vespidae) reveal evolutionary signatures of social life.</title>
        <authorList>
            <person name="Catto M.A."/>
            <person name="Caine P.B."/>
            <person name="Orr S.E."/>
            <person name="Hunt B.G."/>
            <person name="Goodisman M.A.D."/>
        </authorList>
    </citation>
    <scope>NUCLEOTIDE SEQUENCE [LARGE SCALE GENOMIC DNA]</scope>
    <source>
        <strain evidence="2">233</strain>
        <tissue evidence="2">Head and thorax</tissue>
    </source>
</reference>
<evidence type="ECO:0000313" key="2">
    <source>
        <dbReference type="EMBL" id="KAL2713637.1"/>
    </source>
</evidence>
<keyword evidence="3" id="KW-1185">Reference proteome</keyword>
<feature type="compositionally biased region" description="Basic residues" evidence="1">
    <location>
        <begin position="22"/>
        <end position="32"/>
    </location>
</feature>
<protein>
    <submittedName>
        <fullName evidence="2">Uncharacterized protein</fullName>
    </submittedName>
</protein>
<feature type="compositionally biased region" description="Acidic residues" evidence="1">
    <location>
        <begin position="47"/>
        <end position="64"/>
    </location>
</feature>